<evidence type="ECO:0000313" key="2">
    <source>
        <dbReference type="Proteomes" id="UP000673375"/>
    </source>
</evidence>
<gene>
    <name evidence="1" type="ORF">I6N96_01130</name>
</gene>
<protein>
    <submittedName>
        <fullName evidence="1">DUF1642 domain-containing protein</fullName>
    </submittedName>
</protein>
<sequence length="247" mass="28930">MSKVEELKKAISVQRSYLHTRKEQSYKWGEPAFVSTLTIIDDYEKLYQLIKEVEAEQAENQLSIADILDVIDDSVNYVKLQKSFKGVCSKSAEEVLDEVITYGSPLELKKEQEELQKKADAYDEQNKPVEFPPHIINYLDYAKKRGYKVQDLLNNRGLYDSDNRYWTEDETREIVVAYITGNYTVKQEQLYYVKITAKEYLCCDIDDDEYFTDSLGEVDGYKMKFTESEIKAIDERYLPFAVKVEEE</sequence>
<accession>A0ABS4CE51</accession>
<organism evidence="1 2">
    <name type="scientific">Enterococcus larvae</name>
    <dbReference type="NCBI Taxonomy" id="2794352"/>
    <lineage>
        <taxon>Bacteria</taxon>
        <taxon>Bacillati</taxon>
        <taxon>Bacillota</taxon>
        <taxon>Bacilli</taxon>
        <taxon>Lactobacillales</taxon>
        <taxon>Enterococcaceae</taxon>
        <taxon>Enterococcus</taxon>
    </lineage>
</organism>
<name>A0ABS4CE51_9ENTE</name>
<keyword evidence="2" id="KW-1185">Reference proteome</keyword>
<comment type="caution">
    <text evidence="1">The sequence shown here is derived from an EMBL/GenBank/DDBJ whole genome shotgun (WGS) entry which is preliminary data.</text>
</comment>
<reference evidence="1 2" key="1">
    <citation type="submission" date="2020-12" db="EMBL/GenBank/DDBJ databases">
        <title>Vagococcus allomyrinae sp. nov. and Enterococcus lavae sp. nov., isolated from the larvae of Allomyrina dichotoma.</title>
        <authorList>
            <person name="Lee S.D."/>
        </authorList>
    </citation>
    <scope>NUCLEOTIDE SEQUENCE [LARGE SCALE GENOMIC DNA]</scope>
    <source>
        <strain evidence="1 2">BWM-S5</strain>
    </source>
</reference>
<dbReference type="InterPro" id="IPR012865">
    <property type="entry name" value="DUF1642"/>
</dbReference>
<dbReference type="Pfam" id="PF07852">
    <property type="entry name" value="DUF1642"/>
    <property type="match status" value="1"/>
</dbReference>
<dbReference type="Proteomes" id="UP000673375">
    <property type="component" value="Unassembled WGS sequence"/>
</dbReference>
<evidence type="ECO:0000313" key="1">
    <source>
        <dbReference type="EMBL" id="MBP1044864.1"/>
    </source>
</evidence>
<dbReference type="RefSeq" id="WP_209555660.1">
    <property type="nucleotide sequence ID" value="NZ_JAEDXU010000001.1"/>
</dbReference>
<proteinExistence type="predicted"/>
<dbReference type="EMBL" id="JAEDXU010000001">
    <property type="protein sequence ID" value="MBP1044864.1"/>
    <property type="molecule type" value="Genomic_DNA"/>
</dbReference>